<protein>
    <submittedName>
        <fullName evidence="2">Uncharacterized protein</fullName>
    </submittedName>
</protein>
<feature type="region of interest" description="Disordered" evidence="1">
    <location>
        <begin position="88"/>
        <end position="129"/>
    </location>
</feature>
<proteinExistence type="predicted"/>
<comment type="caution">
    <text evidence="2">The sequence shown here is derived from an EMBL/GenBank/DDBJ whole genome shotgun (WGS) entry which is preliminary data.</text>
</comment>
<dbReference type="AlphaFoldDB" id="A0ABD2D3L3"/>
<dbReference type="EMBL" id="JAYRBN010000002">
    <property type="protein sequence ID" value="KAL2751684.1"/>
    <property type="molecule type" value="Genomic_DNA"/>
</dbReference>
<reference evidence="2 3" key="1">
    <citation type="journal article" date="2024" name="Ann. Entomol. Soc. Am.">
        <title>Genomic analyses of the southern and eastern yellowjacket wasps (Hymenoptera: Vespidae) reveal evolutionary signatures of social life.</title>
        <authorList>
            <person name="Catto M.A."/>
            <person name="Caine P.B."/>
            <person name="Orr S.E."/>
            <person name="Hunt B.G."/>
            <person name="Goodisman M.A.D."/>
        </authorList>
    </citation>
    <scope>NUCLEOTIDE SEQUENCE [LARGE SCALE GENOMIC DNA]</scope>
    <source>
        <strain evidence="2">232</strain>
        <tissue evidence="2">Head and thorax</tissue>
    </source>
</reference>
<evidence type="ECO:0000313" key="2">
    <source>
        <dbReference type="EMBL" id="KAL2751684.1"/>
    </source>
</evidence>
<dbReference type="Proteomes" id="UP001607303">
    <property type="component" value="Unassembled WGS sequence"/>
</dbReference>
<feature type="compositionally biased region" description="Gly residues" evidence="1">
    <location>
        <begin position="102"/>
        <end position="129"/>
    </location>
</feature>
<feature type="compositionally biased region" description="Basic and acidic residues" evidence="1">
    <location>
        <begin position="88"/>
        <end position="101"/>
    </location>
</feature>
<name>A0ABD2D3L3_VESMC</name>
<sequence>MNLKTWNCERLVSVRQTCSLFPNHKLLSMKQVCGFVGILYNYSGIWVKRKSRLIFAIDTIKVKWKRVDNPKYRVESSLLLFRLFPSEREEPGRGGEGRGEVGARGGGRGGGGGGGGGERGGGERGGGGEVEVMVKAPKLPTTSFPFEAYQLHTRKVNPRKTLNVWTSLEQAYGFSANNGRVPEDSAAGGVTSGGRERSTQKTRTYFSAKAANGWLYDYYH</sequence>
<keyword evidence="3" id="KW-1185">Reference proteome</keyword>
<feature type="region of interest" description="Disordered" evidence="1">
    <location>
        <begin position="179"/>
        <end position="201"/>
    </location>
</feature>
<evidence type="ECO:0000256" key="1">
    <source>
        <dbReference type="SAM" id="MobiDB-lite"/>
    </source>
</evidence>
<accession>A0ABD2D3L3</accession>
<gene>
    <name evidence="2" type="ORF">V1477_000160</name>
</gene>
<evidence type="ECO:0000313" key="3">
    <source>
        <dbReference type="Proteomes" id="UP001607303"/>
    </source>
</evidence>
<organism evidence="2 3">
    <name type="scientific">Vespula maculifrons</name>
    <name type="common">Eastern yellow jacket</name>
    <name type="synonym">Wasp</name>
    <dbReference type="NCBI Taxonomy" id="7453"/>
    <lineage>
        <taxon>Eukaryota</taxon>
        <taxon>Metazoa</taxon>
        <taxon>Ecdysozoa</taxon>
        <taxon>Arthropoda</taxon>
        <taxon>Hexapoda</taxon>
        <taxon>Insecta</taxon>
        <taxon>Pterygota</taxon>
        <taxon>Neoptera</taxon>
        <taxon>Endopterygota</taxon>
        <taxon>Hymenoptera</taxon>
        <taxon>Apocrita</taxon>
        <taxon>Aculeata</taxon>
        <taxon>Vespoidea</taxon>
        <taxon>Vespidae</taxon>
        <taxon>Vespinae</taxon>
        <taxon>Vespula</taxon>
    </lineage>
</organism>